<feature type="coiled-coil region" evidence="8">
    <location>
        <begin position="199"/>
        <end position="226"/>
    </location>
</feature>
<keyword evidence="5" id="KW-0812">Transmembrane</keyword>
<gene>
    <name evidence="9" type="ORF">SAMN06265377_0977</name>
</gene>
<dbReference type="OrthoDB" id="13803at2"/>
<dbReference type="GO" id="GO:0009279">
    <property type="term" value="C:cell outer membrane"/>
    <property type="evidence" value="ECO:0007669"/>
    <property type="project" value="UniProtKB-SubCell"/>
</dbReference>
<dbReference type="GO" id="GO:0015288">
    <property type="term" value="F:porin activity"/>
    <property type="evidence" value="ECO:0007669"/>
    <property type="project" value="TreeGrafter"/>
</dbReference>
<dbReference type="AlphaFoldDB" id="A0A285MDR6"/>
<evidence type="ECO:0000256" key="8">
    <source>
        <dbReference type="SAM" id="Coils"/>
    </source>
</evidence>
<keyword evidence="6" id="KW-0472">Membrane</keyword>
<dbReference type="PANTHER" id="PTHR30026">
    <property type="entry name" value="OUTER MEMBRANE PROTEIN TOLC"/>
    <property type="match status" value="1"/>
</dbReference>
<evidence type="ECO:0000256" key="7">
    <source>
        <dbReference type="ARBA" id="ARBA00023237"/>
    </source>
</evidence>
<accession>A0A285MDR6</accession>
<evidence type="ECO:0000256" key="5">
    <source>
        <dbReference type="ARBA" id="ARBA00022692"/>
    </source>
</evidence>
<dbReference type="Proteomes" id="UP000219048">
    <property type="component" value="Unassembled WGS sequence"/>
</dbReference>
<dbReference type="PANTHER" id="PTHR30026:SF20">
    <property type="entry name" value="OUTER MEMBRANE PROTEIN TOLC"/>
    <property type="match status" value="1"/>
</dbReference>
<comment type="similarity">
    <text evidence="2">Belongs to the outer membrane factor (OMF) (TC 1.B.17) family.</text>
</comment>
<evidence type="ECO:0000256" key="4">
    <source>
        <dbReference type="ARBA" id="ARBA00022452"/>
    </source>
</evidence>
<dbReference type="GO" id="GO:1990281">
    <property type="term" value="C:efflux pump complex"/>
    <property type="evidence" value="ECO:0007669"/>
    <property type="project" value="TreeGrafter"/>
</dbReference>
<evidence type="ECO:0000256" key="6">
    <source>
        <dbReference type="ARBA" id="ARBA00023136"/>
    </source>
</evidence>
<proteinExistence type="inferred from homology"/>
<comment type="subcellular location">
    <subcellularLocation>
        <location evidence="1">Cell outer membrane</location>
    </subcellularLocation>
</comment>
<organism evidence="9 10">
    <name type="scientific">Flagellimonas pacifica</name>
    <dbReference type="NCBI Taxonomy" id="1247520"/>
    <lineage>
        <taxon>Bacteria</taxon>
        <taxon>Pseudomonadati</taxon>
        <taxon>Bacteroidota</taxon>
        <taxon>Flavobacteriia</taxon>
        <taxon>Flavobacteriales</taxon>
        <taxon>Flavobacteriaceae</taxon>
        <taxon>Flagellimonas</taxon>
    </lineage>
</organism>
<dbReference type="GO" id="GO:0015562">
    <property type="term" value="F:efflux transmembrane transporter activity"/>
    <property type="evidence" value="ECO:0007669"/>
    <property type="project" value="InterPro"/>
</dbReference>
<dbReference type="Pfam" id="PF02321">
    <property type="entry name" value="OEP"/>
    <property type="match status" value="2"/>
</dbReference>
<dbReference type="SUPFAM" id="SSF56954">
    <property type="entry name" value="Outer membrane efflux proteins (OEP)"/>
    <property type="match status" value="1"/>
</dbReference>
<evidence type="ECO:0000256" key="3">
    <source>
        <dbReference type="ARBA" id="ARBA00022448"/>
    </source>
</evidence>
<keyword evidence="3" id="KW-0813">Transport</keyword>
<evidence type="ECO:0000313" key="9">
    <source>
        <dbReference type="EMBL" id="SNY95310.1"/>
    </source>
</evidence>
<keyword evidence="10" id="KW-1185">Reference proteome</keyword>
<dbReference type="InterPro" id="IPR051906">
    <property type="entry name" value="TolC-like"/>
</dbReference>
<dbReference type="RefSeq" id="WP_097044618.1">
    <property type="nucleotide sequence ID" value="NZ_OBEH01000001.1"/>
</dbReference>
<dbReference type="EMBL" id="OBEH01000001">
    <property type="protein sequence ID" value="SNY95310.1"/>
    <property type="molecule type" value="Genomic_DNA"/>
</dbReference>
<name>A0A285MDR6_9FLAO</name>
<keyword evidence="4" id="KW-1134">Transmembrane beta strand</keyword>
<keyword evidence="8" id="KW-0175">Coiled coil</keyword>
<protein>
    <submittedName>
        <fullName evidence="9">Outer membrane protein TolC</fullName>
    </submittedName>
</protein>
<dbReference type="Gene3D" id="1.20.1600.10">
    <property type="entry name" value="Outer membrane efflux proteins (OEP)"/>
    <property type="match status" value="1"/>
</dbReference>
<keyword evidence="7" id="KW-0998">Cell outer membrane</keyword>
<dbReference type="InterPro" id="IPR003423">
    <property type="entry name" value="OMP_efflux"/>
</dbReference>
<evidence type="ECO:0000313" key="10">
    <source>
        <dbReference type="Proteomes" id="UP000219048"/>
    </source>
</evidence>
<evidence type="ECO:0000256" key="1">
    <source>
        <dbReference type="ARBA" id="ARBA00004442"/>
    </source>
</evidence>
<evidence type="ECO:0000256" key="2">
    <source>
        <dbReference type="ARBA" id="ARBA00007613"/>
    </source>
</evidence>
<sequence length="434" mass="49817">MKQFLVPTLFILMQGFLFSQDRLEISLVEVLDKVQELNIGIKLSEQDAKMAKYDYNQTNVIFLPQISISHTGIATTNPLMAFGSKLNQEILTQADFIPSSLNDPDQVESYATRISFEQPLINMDGFYQRKAAKTTMLAKELQAIRTKDHYHFEAKKAYSQLQLAYKGVEVLQMAYNAAKSTHDVAENSYEQGLLQKADLLQAKVRLTEVENQLQQAKSNMKNASDYLGFLMNAAENTIYQPIEILVPIDFDVEEEGEIENRADVRAMQLVSKAYKANMNADKMTFLPKLKAFGSYEMYDDDVFQTNAKGYLFGASLSWDILKGGKRFAQTGKSKANYEKSKQEYQQYVSKSNLEVQRTRRAMQDSKSRLKTSKLAMKQAEESLRIRTNRYKEGLEKTNDVLIAEAMYAQAQMMYYQTIYEFNNARFYLAFLTKE</sequence>
<reference evidence="10" key="1">
    <citation type="submission" date="2017-09" db="EMBL/GenBank/DDBJ databases">
        <authorList>
            <person name="Varghese N."/>
            <person name="Submissions S."/>
        </authorList>
    </citation>
    <scope>NUCLEOTIDE SEQUENCE [LARGE SCALE GENOMIC DNA]</scope>
    <source>
        <strain evidence="10">DSM 25885</strain>
    </source>
</reference>